<dbReference type="PANTHER" id="PTHR43133:SF8">
    <property type="entry name" value="RNA POLYMERASE SIGMA FACTOR HI_1459-RELATED"/>
    <property type="match status" value="1"/>
</dbReference>
<dbReference type="Proteomes" id="UP000823634">
    <property type="component" value="Unassembled WGS sequence"/>
</dbReference>
<dbReference type="Gene3D" id="1.10.10.10">
    <property type="entry name" value="Winged helix-like DNA-binding domain superfamily/Winged helix DNA-binding domain"/>
    <property type="match status" value="1"/>
</dbReference>
<dbReference type="GO" id="GO:0016987">
    <property type="term" value="F:sigma factor activity"/>
    <property type="evidence" value="ECO:0007669"/>
    <property type="project" value="UniProtKB-KW"/>
</dbReference>
<dbReference type="InterPro" id="IPR007627">
    <property type="entry name" value="RNA_pol_sigma70_r2"/>
</dbReference>
<accession>A0A9D9DEF9</accession>
<protein>
    <submittedName>
        <fullName evidence="7">Sigma-70 family RNA polymerase sigma factor</fullName>
    </submittedName>
</protein>
<evidence type="ECO:0000256" key="2">
    <source>
        <dbReference type="ARBA" id="ARBA00023015"/>
    </source>
</evidence>
<dbReference type="GO" id="GO:0006352">
    <property type="term" value="P:DNA-templated transcription initiation"/>
    <property type="evidence" value="ECO:0007669"/>
    <property type="project" value="InterPro"/>
</dbReference>
<dbReference type="PANTHER" id="PTHR43133">
    <property type="entry name" value="RNA POLYMERASE ECF-TYPE SIGMA FACTO"/>
    <property type="match status" value="1"/>
</dbReference>
<organism evidence="7 8">
    <name type="scientific">Candidatus Alloenteromonas pullistercoris</name>
    <dbReference type="NCBI Taxonomy" id="2840785"/>
    <lineage>
        <taxon>Bacteria</taxon>
        <taxon>Bacillati</taxon>
        <taxon>Bacillota</taxon>
        <taxon>Bacillota incertae sedis</taxon>
        <taxon>Candidatus Alloenteromonas</taxon>
    </lineage>
</organism>
<reference evidence="7" key="2">
    <citation type="journal article" date="2021" name="PeerJ">
        <title>Extensive microbial diversity within the chicken gut microbiome revealed by metagenomics and culture.</title>
        <authorList>
            <person name="Gilroy R."/>
            <person name="Ravi A."/>
            <person name="Getino M."/>
            <person name="Pursley I."/>
            <person name="Horton D.L."/>
            <person name="Alikhan N.F."/>
            <person name="Baker D."/>
            <person name="Gharbi K."/>
            <person name="Hall N."/>
            <person name="Watson M."/>
            <person name="Adriaenssens E.M."/>
            <person name="Foster-Nyarko E."/>
            <person name="Jarju S."/>
            <person name="Secka A."/>
            <person name="Antonio M."/>
            <person name="Oren A."/>
            <person name="Chaudhuri R.R."/>
            <person name="La Ragione R."/>
            <person name="Hildebrand F."/>
            <person name="Pallen M.J."/>
        </authorList>
    </citation>
    <scope>NUCLEOTIDE SEQUENCE</scope>
    <source>
        <strain evidence="7">17113</strain>
    </source>
</reference>
<evidence type="ECO:0000313" key="8">
    <source>
        <dbReference type="Proteomes" id="UP000823634"/>
    </source>
</evidence>
<comment type="similarity">
    <text evidence="1">Belongs to the sigma-70 factor family. ECF subfamily.</text>
</comment>
<dbReference type="InterPro" id="IPR014284">
    <property type="entry name" value="RNA_pol_sigma-70_dom"/>
</dbReference>
<dbReference type="AlphaFoldDB" id="A0A9D9DEF9"/>
<dbReference type="InterPro" id="IPR036388">
    <property type="entry name" value="WH-like_DNA-bd_sf"/>
</dbReference>
<dbReference type="Gene3D" id="1.10.1740.10">
    <property type="match status" value="1"/>
</dbReference>
<gene>
    <name evidence="7" type="ORF">IAC61_02730</name>
</gene>
<keyword evidence="4" id="KW-0238">DNA-binding</keyword>
<name>A0A9D9DEF9_9FIRM</name>
<evidence type="ECO:0000256" key="3">
    <source>
        <dbReference type="ARBA" id="ARBA00023082"/>
    </source>
</evidence>
<feature type="domain" description="RNA polymerase sigma-70 region 2" evidence="6">
    <location>
        <begin position="26"/>
        <end position="90"/>
    </location>
</feature>
<dbReference type="GO" id="GO:0003677">
    <property type="term" value="F:DNA binding"/>
    <property type="evidence" value="ECO:0007669"/>
    <property type="project" value="UniProtKB-KW"/>
</dbReference>
<comment type="caution">
    <text evidence="7">The sequence shown here is derived from an EMBL/GenBank/DDBJ whole genome shotgun (WGS) entry which is preliminary data.</text>
</comment>
<dbReference type="InterPro" id="IPR013325">
    <property type="entry name" value="RNA_pol_sigma_r2"/>
</dbReference>
<dbReference type="InterPro" id="IPR039425">
    <property type="entry name" value="RNA_pol_sigma-70-like"/>
</dbReference>
<dbReference type="Pfam" id="PF04542">
    <property type="entry name" value="Sigma70_r2"/>
    <property type="match status" value="1"/>
</dbReference>
<keyword evidence="5" id="KW-0804">Transcription</keyword>
<dbReference type="SUPFAM" id="SSF88659">
    <property type="entry name" value="Sigma3 and sigma4 domains of RNA polymerase sigma factors"/>
    <property type="match status" value="1"/>
</dbReference>
<dbReference type="EMBL" id="JADINA010000019">
    <property type="protein sequence ID" value="MBO8426219.1"/>
    <property type="molecule type" value="Genomic_DNA"/>
</dbReference>
<evidence type="ECO:0000256" key="4">
    <source>
        <dbReference type="ARBA" id="ARBA00023125"/>
    </source>
</evidence>
<reference evidence="7" key="1">
    <citation type="submission" date="2020-10" db="EMBL/GenBank/DDBJ databases">
        <authorList>
            <person name="Gilroy R."/>
        </authorList>
    </citation>
    <scope>NUCLEOTIDE SEQUENCE</scope>
    <source>
        <strain evidence="7">17113</strain>
    </source>
</reference>
<evidence type="ECO:0000259" key="6">
    <source>
        <dbReference type="Pfam" id="PF04542"/>
    </source>
</evidence>
<evidence type="ECO:0000256" key="5">
    <source>
        <dbReference type="ARBA" id="ARBA00023163"/>
    </source>
</evidence>
<sequence length="179" mass="20397">MSQLEKLRHALLRGDKEKVDKAFALLYGEYKNLVIYVLSGLLNRKEDIEDCLNETFLELYKKAFEVKGSVKSFLGTVAKNKALDLLRKRKYECNLELQEGKDEGDLAIDQSPSNSYLAFREYCLSIVGEEDLSIIERHLQLGEGFAEIASSLGLTESGAKTRYHRALRKIREDSEEEGK</sequence>
<dbReference type="SUPFAM" id="SSF88946">
    <property type="entry name" value="Sigma2 domain of RNA polymerase sigma factors"/>
    <property type="match status" value="1"/>
</dbReference>
<dbReference type="InterPro" id="IPR013324">
    <property type="entry name" value="RNA_pol_sigma_r3/r4-like"/>
</dbReference>
<keyword evidence="2" id="KW-0805">Transcription regulation</keyword>
<evidence type="ECO:0000313" key="7">
    <source>
        <dbReference type="EMBL" id="MBO8426219.1"/>
    </source>
</evidence>
<dbReference type="NCBIfam" id="TIGR02937">
    <property type="entry name" value="sigma70-ECF"/>
    <property type="match status" value="1"/>
</dbReference>
<evidence type="ECO:0000256" key="1">
    <source>
        <dbReference type="ARBA" id="ARBA00010641"/>
    </source>
</evidence>
<proteinExistence type="inferred from homology"/>
<keyword evidence="3" id="KW-0731">Sigma factor</keyword>